<dbReference type="GO" id="GO:0008270">
    <property type="term" value="F:zinc ion binding"/>
    <property type="evidence" value="ECO:0007669"/>
    <property type="project" value="UniProtKB-UniRule"/>
</dbReference>
<evidence type="ECO:0000256" key="3">
    <source>
        <dbReference type="ARBA" id="ARBA00022598"/>
    </source>
</evidence>
<dbReference type="Pfam" id="PF07973">
    <property type="entry name" value="tRNA_SAD"/>
    <property type="match status" value="1"/>
</dbReference>
<accession>A0A0B5GUF4</accession>
<dbReference type="InterPro" id="IPR018163">
    <property type="entry name" value="Thr/Ala-tRNA-synth_IIc_edit"/>
</dbReference>
<comment type="catalytic activity">
    <reaction evidence="12 13">
        <text>tRNA(Ala) + L-alanine + ATP = L-alanyl-tRNA(Ala) + AMP + diphosphate</text>
        <dbReference type="Rhea" id="RHEA:12540"/>
        <dbReference type="Rhea" id="RHEA-COMP:9657"/>
        <dbReference type="Rhea" id="RHEA-COMP:9923"/>
        <dbReference type="ChEBI" id="CHEBI:30616"/>
        <dbReference type="ChEBI" id="CHEBI:33019"/>
        <dbReference type="ChEBI" id="CHEBI:57972"/>
        <dbReference type="ChEBI" id="CHEBI:78442"/>
        <dbReference type="ChEBI" id="CHEBI:78497"/>
        <dbReference type="ChEBI" id="CHEBI:456215"/>
        <dbReference type="EC" id="6.1.1.7"/>
    </reaction>
</comment>
<dbReference type="GO" id="GO:0000049">
    <property type="term" value="F:tRNA binding"/>
    <property type="evidence" value="ECO:0007669"/>
    <property type="project" value="UniProtKB-KW"/>
</dbReference>
<dbReference type="PROSITE" id="PS50860">
    <property type="entry name" value="AA_TRNA_LIGASE_II_ALA"/>
    <property type="match status" value="1"/>
</dbReference>
<evidence type="ECO:0000256" key="13">
    <source>
        <dbReference type="HAMAP-Rule" id="MF_00036"/>
    </source>
</evidence>
<evidence type="ECO:0000256" key="5">
    <source>
        <dbReference type="ARBA" id="ARBA00022741"/>
    </source>
</evidence>
<evidence type="ECO:0000256" key="9">
    <source>
        <dbReference type="ARBA" id="ARBA00022917"/>
    </source>
</evidence>
<evidence type="ECO:0000256" key="1">
    <source>
        <dbReference type="ARBA" id="ARBA00008226"/>
    </source>
</evidence>
<dbReference type="InterPro" id="IPR002318">
    <property type="entry name" value="Ala-tRNA-lgiase_IIc"/>
</dbReference>
<dbReference type="Gene3D" id="3.30.980.10">
    <property type="entry name" value="Threonyl-trna Synthetase, Chain A, domain 2"/>
    <property type="match status" value="1"/>
</dbReference>
<keyword evidence="5 13" id="KW-0547">Nucleotide-binding</keyword>
<dbReference type="Pfam" id="PF01411">
    <property type="entry name" value="tRNA-synt_2c"/>
    <property type="match status" value="1"/>
</dbReference>
<dbReference type="PRINTS" id="PR00980">
    <property type="entry name" value="TRNASYNTHALA"/>
</dbReference>
<dbReference type="SUPFAM" id="SSF55681">
    <property type="entry name" value="Class II aaRS and biotin synthetases"/>
    <property type="match status" value="1"/>
</dbReference>
<dbReference type="EC" id="6.1.1.7" evidence="13"/>
<gene>
    <name evidence="16" type="primary">acmD</name>
    <name evidence="13" type="synonym">alaS</name>
</gene>
<dbReference type="InterPro" id="IPR009000">
    <property type="entry name" value="Transl_B-barrel_sf"/>
</dbReference>
<comment type="cofactor">
    <cofactor evidence="13">
        <name>Zn(2+)</name>
        <dbReference type="ChEBI" id="CHEBI:29105"/>
    </cofactor>
    <text evidence="13">Binds 1 zinc ion per subunit.</text>
</comment>
<dbReference type="InterPro" id="IPR018162">
    <property type="entry name" value="Ala-tRNA-ligase_IIc_anticod-bd"/>
</dbReference>
<dbReference type="GO" id="GO:0006419">
    <property type="term" value="P:alanyl-tRNA aminoacylation"/>
    <property type="evidence" value="ECO:0007669"/>
    <property type="project" value="UniProtKB-UniRule"/>
</dbReference>
<keyword evidence="8 13" id="KW-0694">RNA-binding</keyword>
<dbReference type="GO" id="GO:0005524">
    <property type="term" value="F:ATP binding"/>
    <property type="evidence" value="ECO:0007669"/>
    <property type="project" value="UniProtKB-UniRule"/>
</dbReference>
<evidence type="ECO:0000256" key="8">
    <source>
        <dbReference type="ARBA" id="ARBA00022884"/>
    </source>
</evidence>
<dbReference type="InterPro" id="IPR045864">
    <property type="entry name" value="aa-tRNA-synth_II/BPL/LPL"/>
</dbReference>
<dbReference type="InterPro" id="IPR050058">
    <property type="entry name" value="Ala-tRNA_ligase"/>
</dbReference>
<evidence type="ECO:0000256" key="2">
    <source>
        <dbReference type="ARBA" id="ARBA00022555"/>
    </source>
</evidence>
<keyword evidence="3 13" id="KW-0436">Ligase</keyword>
<dbReference type="AlphaFoldDB" id="A0A0B5GUF4"/>
<dbReference type="SUPFAM" id="SSF55186">
    <property type="entry name" value="ThrRS/AlaRS common domain"/>
    <property type="match status" value="1"/>
</dbReference>
<dbReference type="FunFam" id="3.30.980.10:FF:000004">
    <property type="entry name" value="Alanine--tRNA ligase, cytoplasmic"/>
    <property type="match status" value="1"/>
</dbReference>
<dbReference type="GO" id="GO:0005829">
    <property type="term" value="C:cytosol"/>
    <property type="evidence" value="ECO:0007669"/>
    <property type="project" value="TreeGrafter"/>
</dbReference>
<dbReference type="Gene3D" id="3.30.930.10">
    <property type="entry name" value="Bira Bifunctional Protein, Domain 2"/>
    <property type="match status" value="1"/>
</dbReference>
<evidence type="ECO:0000259" key="15">
    <source>
        <dbReference type="PROSITE" id="PS50860"/>
    </source>
</evidence>
<dbReference type="GO" id="GO:0002161">
    <property type="term" value="F:aminoacyl-tRNA deacylase activity"/>
    <property type="evidence" value="ECO:0007669"/>
    <property type="project" value="TreeGrafter"/>
</dbReference>
<feature type="binding site" evidence="13">
    <location>
        <position position="574"/>
    </location>
    <ligand>
        <name>Zn(2+)</name>
        <dbReference type="ChEBI" id="CHEBI:29105"/>
    </ligand>
</feature>
<keyword evidence="9 13" id="KW-0648">Protein biosynthesis</keyword>
<dbReference type="SUPFAM" id="SSF101353">
    <property type="entry name" value="Putative anticodon-binding domain of alanyl-tRNA synthetase (AlaRS)"/>
    <property type="match status" value="1"/>
</dbReference>
<feature type="binding site" evidence="13">
    <location>
        <position position="570"/>
    </location>
    <ligand>
        <name>Zn(2+)</name>
        <dbReference type="ChEBI" id="CHEBI:29105"/>
    </ligand>
</feature>
<keyword evidence="2 13" id="KW-0820">tRNA-binding</keyword>
<dbReference type="Gene3D" id="3.30.54.20">
    <property type="match status" value="1"/>
</dbReference>
<protein>
    <recommendedName>
        <fullName evidence="13">Alanine--tRNA ligase</fullName>
        <ecNumber evidence="13">6.1.1.7</ecNumber>
    </recommendedName>
    <alternativeName>
        <fullName evidence="13">Alanyl-tRNA synthetase</fullName>
        <shortName evidence="13">AlaRS</shortName>
    </alternativeName>
</protein>
<dbReference type="SUPFAM" id="SSF50447">
    <property type="entry name" value="Translation proteins"/>
    <property type="match status" value="1"/>
</dbReference>
<evidence type="ECO:0000256" key="14">
    <source>
        <dbReference type="SAM" id="MobiDB-lite"/>
    </source>
</evidence>
<evidence type="ECO:0000313" key="16">
    <source>
        <dbReference type="EMBL" id="AJF34503.1"/>
    </source>
</evidence>
<dbReference type="NCBIfam" id="TIGR00344">
    <property type="entry name" value="alaS"/>
    <property type="match status" value="1"/>
</dbReference>
<evidence type="ECO:0000256" key="6">
    <source>
        <dbReference type="ARBA" id="ARBA00022833"/>
    </source>
</evidence>
<dbReference type="CDD" id="cd00673">
    <property type="entry name" value="AlaRS_core"/>
    <property type="match status" value="1"/>
</dbReference>
<dbReference type="SMART" id="SM00863">
    <property type="entry name" value="tRNA_SAD"/>
    <property type="match status" value="1"/>
</dbReference>
<dbReference type="HAMAP" id="MF_00036_B">
    <property type="entry name" value="Ala_tRNA_synth_B"/>
    <property type="match status" value="1"/>
</dbReference>
<organism evidence="16">
    <name type="scientific">Streptomyces sp. JCM 9888</name>
    <dbReference type="NCBI Taxonomy" id="1570103"/>
    <lineage>
        <taxon>Bacteria</taxon>
        <taxon>Bacillati</taxon>
        <taxon>Actinomycetota</taxon>
        <taxon>Actinomycetes</taxon>
        <taxon>Kitasatosporales</taxon>
        <taxon>Streptomycetaceae</taxon>
        <taxon>Streptomyces</taxon>
    </lineage>
</organism>
<dbReference type="GO" id="GO:0004813">
    <property type="term" value="F:alanine-tRNA ligase activity"/>
    <property type="evidence" value="ECO:0007669"/>
    <property type="project" value="UniProtKB-UniRule"/>
</dbReference>
<keyword evidence="4 13" id="KW-0479">Metal-binding</keyword>
<keyword evidence="6 13" id="KW-0862">Zinc</keyword>
<reference evidence="16" key="1">
    <citation type="journal article" date="2014" name="PLoS ONE">
        <title>Characterization of Biosynthetic Genes of Ascamycin/Dealanylascamycin Featuring a 5'-O-Sulfonamide Moiety in Streptomyces sp. JCM9888.</title>
        <authorList>
            <person name="Zhao C."/>
            <person name="Qi J."/>
            <person name="Tao W."/>
            <person name="He L."/>
            <person name="Xu W."/>
            <person name="Chan J."/>
            <person name="Deng Z."/>
        </authorList>
    </citation>
    <scope>NUCLEOTIDE SEQUENCE</scope>
    <source>
        <strain evidence="16">JCM 9888</strain>
    </source>
</reference>
<name>A0A0B5GUF4_9ACTN</name>
<dbReference type="FunFam" id="3.30.54.20:FF:000001">
    <property type="entry name" value="Alanine--tRNA ligase"/>
    <property type="match status" value="1"/>
</dbReference>
<dbReference type="InterPro" id="IPR023033">
    <property type="entry name" value="Ala_tRNA_ligase_euk/bac"/>
</dbReference>
<evidence type="ECO:0000256" key="10">
    <source>
        <dbReference type="ARBA" id="ARBA00023146"/>
    </source>
</evidence>
<feature type="domain" description="Alanyl-transfer RNA synthetases family profile" evidence="15">
    <location>
        <begin position="5"/>
        <end position="715"/>
    </location>
</feature>
<evidence type="ECO:0000256" key="7">
    <source>
        <dbReference type="ARBA" id="ARBA00022840"/>
    </source>
</evidence>
<sequence length="871" mass="93801">MSPTTDSDLIRETFLRFFERHNHTRIKGASIVPVNDPTLLFINSGMAPLKRYFTGESEPPAVDLCNVQGCIRTKDIDDVGDRHHITFFEMLGSWSIGGYFKERAVELAWELLTDDLKLPPEHLYVSVFAGDDALGLPPDEESAAAWERVGVPRDHIVALPAEDNFWGPAGESGPCGPCTEVFLDTGDAFGAPYTPGGEFDTTRRYIEIWNAGVFMQFDKGLDGVLRPLPLKSVDTGSGIERLQLALDGLDSLYDTDLLAPVVQAVQETLGETGEVLHHHRVISDHLRAAVAILAEGIAPSNEGRGYIPRRLIRKSVTMVLGQGHERFDPEPVVHAVIDRMARYYLEWAARRTEIVAAVRRECADFEGTVRRGLEQLDRTLARHGEIRGEDAFQLLATHGLPIDITEVIADARGVSLDLAGFQAELARHRSLSRSTSNASDGVRRTRPDDVLPSSLSDAPRTEFLGYETLEAEAQVIAILVGGVAVDRAGEGDEADLITDRSPFYAEGGGQVGDRGTLTGRDGSCHVVDTVAHGTGRFLHRATVTSGEVRVGESLRLMVDAAARAATAANHTATHLLNAALREVLGDHVRQAGSLVDPARLRFDFRHPRPVTKTELARVERLVNSWVLADAPRDVEVMAPEEAKAAGALSLAGEEYGDSVRVLSFGPFSKELCGGTHVSRTSQIGSFRVVSEQSSASGVRRIVAVTREHAMDLTLDQSALLTEAAATLRTAPQDILPAIERLARSAKANAGTQAVSVARQWEARPADVPVVVAEATGATAGLRKEAQRLAGEGERVALLWGVDGARTHLVVSVADRHQSRIAANTLLGRVADHFGGAGGGNARVAQGVLRAMPDPEALLKVIGEAVGPTAAE</sequence>
<comment type="domain">
    <text evidence="13">Consists of three domains; the N-terminal catalytic domain, the editing domain and the C-terminal C-Ala domain. The editing domain removes incorrectly charged amino acids, while the C-Ala domain, along with tRNA(Ala), serves as a bridge to cooperatively bring together the editing and aminoacylation centers thus stimulating deacylation of misacylated tRNAs.</text>
</comment>
<feature type="binding site" evidence="13">
    <location>
        <position position="676"/>
    </location>
    <ligand>
        <name>Zn(2+)</name>
        <dbReference type="ChEBI" id="CHEBI:29105"/>
    </ligand>
</feature>
<keyword evidence="7 13" id="KW-0067">ATP-binding</keyword>
<dbReference type="InterPro" id="IPR018164">
    <property type="entry name" value="Ala-tRNA-synth_IIc_N"/>
</dbReference>
<evidence type="ECO:0000256" key="11">
    <source>
        <dbReference type="ARBA" id="ARBA00024779"/>
    </source>
</evidence>
<dbReference type="Gene3D" id="2.40.30.130">
    <property type="match status" value="1"/>
</dbReference>
<keyword evidence="13" id="KW-0963">Cytoplasm</keyword>
<evidence type="ECO:0000256" key="12">
    <source>
        <dbReference type="ARBA" id="ARBA00048300"/>
    </source>
</evidence>
<comment type="subcellular location">
    <subcellularLocation>
        <location evidence="13">Cytoplasm</location>
    </subcellularLocation>
</comment>
<dbReference type="EMBL" id="KJ817374">
    <property type="protein sequence ID" value="AJF34503.1"/>
    <property type="molecule type" value="Genomic_DNA"/>
</dbReference>
<comment type="similarity">
    <text evidence="1 13">Belongs to the class-II aminoacyl-tRNA synthetase family.</text>
</comment>
<dbReference type="Gene3D" id="3.10.310.40">
    <property type="match status" value="1"/>
</dbReference>
<feature type="binding site" evidence="13">
    <location>
        <position position="672"/>
    </location>
    <ligand>
        <name>Zn(2+)</name>
        <dbReference type="ChEBI" id="CHEBI:29105"/>
    </ligand>
</feature>
<evidence type="ECO:0000256" key="4">
    <source>
        <dbReference type="ARBA" id="ARBA00022723"/>
    </source>
</evidence>
<dbReference type="InterPro" id="IPR018165">
    <property type="entry name" value="Ala-tRNA-synth_IIc_core"/>
</dbReference>
<dbReference type="InterPro" id="IPR012947">
    <property type="entry name" value="tRNA_SAD"/>
</dbReference>
<keyword evidence="10 13" id="KW-0030">Aminoacyl-tRNA synthetase</keyword>
<comment type="function">
    <text evidence="11 13">Catalyzes the attachment of alanine to tRNA(Ala) in a two-step reaction: alanine is first activated by ATP to form Ala-AMP and then transferred to the acceptor end of tRNA(Ala). Also edits incorrectly charged Ser-tRNA(Ala) and Gly-tRNA(Ala) via its editing domain.</text>
</comment>
<dbReference type="PANTHER" id="PTHR11777:SF9">
    <property type="entry name" value="ALANINE--TRNA LIGASE, CYTOPLASMIC"/>
    <property type="match status" value="1"/>
</dbReference>
<feature type="region of interest" description="Disordered" evidence="14">
    <location>
        <begin position="430"/>
        <end position="454"/>
    </location>
</feature>
<dbReference type="PANTHER" id="PTHR11777">
    <property type="entry name" value="ALANYL-TRNA SYNTHETASE"/>
    <property type="match status" value="1"/>
</dbReference>
<proteinExistence type="inferred from homology"/>